<sequence>MARDARLDPARFETALALLDSRLAVVREDKRPGSERPCSGQRVHLSFQGEQAILHHLAHLGEMAQRG</sequence>
<accession>M2XDE0</accession>
<dbReference type="RefSeq" id="WP_006214013.1">
    <property type="nucleotide sequence ID" value="NZ_ANHZ02000005.1"/>
</dbReference>
<evidence type="ECO:0000313" key="1">
    <source>
        <dbReference type="EMBL" id="EME37101.1"/>
    </source>
</evidence>
<dbReference type="AlphaFoldDB" id="M2XDE0"/>
<name>M2XDE0_9MICC</name>
<dbReference type="Proteomes" id="UP000009877">
    <property type="component" value="Unassembled WGS sequence"/>
</dbReference>
<reference evidence="1 2" key="1">
    <citation type="journal article" date="2014" name="Genome Announc.">
        <title>Draft Genome Sequence of Kocuria palustris PEL.</title>
        <authorList>
            <person name="Sharma G."/>
            <person name="Khatri I."/>
            <person name="Subramanian S."/>
        </authorList>
    </citation>
    <scope>NUCLEOTIDE SEQUENCE [LARGE SCALE GENOMIC DNA]</scope>
    <source>
        <strain evidence="1 2">PEL</strain>
    </source>
</reference>
<organism evidence="1 2">
    <name type="scientific">Kocuria palustris PEL</name>
    <dbReference type="NCBI Taxonomy" id="1236550"/>
    <lineage>
        <taxon>Bacteria</taxon>
        <taxon>Bacillati</taxon>
        <taxon>Actinomycetota</taxon>
        <taxon>Actinomycetes</taxon>
        <taxon>Micrococcales</taxon>
        <taxon>Micrococcaceae</taxon>
        <taxon>Kocuria</taxon>
    </lineage>
</organism>
<evidence type="ECO:0000313" key="2">
    <source>
        <dbReference type="Proteomes" id="UP000009877"/>
    </source>
</evidence>
<dbReference type="EMBL" id="ANHZ02000005">
    <property type="protein sequence ID" value="EME37101.1"/>
    <property type="molecule type" value="Genomic_DNA"/>
</dbReference>
<keyword evidence="2" id="KW-1185">Reference proteome</keyword>
<proteinExistence type="predicted"/>
<comment type="caution">
    <text evidence="1">The sequence shown here is derived from an EMBL/GenBank/DDBJ whole genome shotgun (WGS) entry which is preliminary data.</text>
</comment>
<gene>
    <name evidence="1" type="ORF">C884_02015</name>
</gene>
<protein>
    <submittedName>
        <fullName evidence="1">Uncharacterized protein</fullName>
    </submittedName>
</protein>